<dbReference type="Proteomes" id="UP000009149">
    <property type="component" value="Chromosome"/>
</dbReference>
<organism evidence="2 3">
    <name type="scientific">Methylacidiphilum infernorum (isolate V4)</name>
    <name type="common">Methylokorus infernorum (strain V4)</name>
    <dbReference type="NCBI Taxonomy" id="481448"/>
    <lineage>
        <taxon>Bacteria</taxon>
        <taxon>Pseudomonadati</taxon>
        <taxon>Verrucomicrobiota</taxon>
        <taxon>Methylacidiphilae</taxon>
        <taxon>Methylacidiphilales</taxon>
        <taxon>Methylacidiphilaceae</taxon>
        <taxon>Methylacidiphilum (ex Ratnadevi et al. 2023)</taxon>
    </lineage>
</organism>
<evidence type="ECO:0000313" key="2">
    <source>
        <dbReference type="EMBL" id="ACD84038.1"/>
    </source>
</evidence>
<reference evidence="2 3" key="1">
    <citation type="journal article" date="2008" name="Biol. Direct">
        <title>Complete genome sequence of the extremely acidophilic methanotroph isolate V4, Methylacidiphilum infernorum, a representative of the bacterial phylum Verrucomicrobia.</title>
        <authorList>
            <person name="Hou S."/>
            <person name="Makarova K.S."/>
            <person name="Saw J.H."/>
            <person name="Senin P."/>
            <person name="Ly B.V."/>
            <person name="Zhou Z."/>
            <person name="Ren Y."/>
            <person name="Wang J."/>
            <person name="Galperin M.Y."/>
            <person name="Omelchenko M.V."/>
            <person name="Wolf Y.I."/>
            <person name="Yutin N."/>
            <person name="Koonin E.V."/>
            <person name="Stott M.B."/>
            <person name="Mountain B.W."/>
            <person name="Crowe M.A."/>
            <person name="Smirnova A.V."/>
            <person name="Dunfield P.F."/>
            <person name="Feng L."/>
            <person name="Wang L."/>
            <person name="Alam M."/>
        </authorList>
    </citation>
    <scope>NUCLEOTIDE SEQUENCE [LARGE SCALE GENOMIC DNA]</scope>
    <source>
        <strain evidence="3">Isolate V4</strain>
    </source>
</reference>
<name>B3DYJ0_METI4</name>
<evidence type="ECO:0000259" key="1">
    <source>
        <dbReference type="Pfam" id="PF13439"/>
    </source>
</evidence>
<dbReference type="GO" id="GO:0016757">
    <property type="term" value="F:glycosyltransferase activity"/>
    <property type="evidence" value="ECO:0007669"/>
    <property type="project" value="TreeGrafter"/>
</dbReference>
<evidence type="ECO:0000313" key="3">
    <source>
        <dbReference type="Proteomes" id="UP000009149"/>
    </source>
</evidence>
<feature type="domain" description="Glycosyltransferase subfamily 4-like N-terminal" evidence="1">
    <location>
        <begin position="462"/>
        <end position="631"/>
    </location>
</feature>
<dbReference type="Pfam" id="PF13692">
    <property type="entry name" value="Glyco_trans_1_4"/>
    <property type="match status" value="1"/>
</dbReference>
<dbReference type="STRING" id="481448.Minf_1984"/>
<dbReference type="Gene3D" id="3.40.50.2000">
    <property type="entry name" value="Glycogen Phosphorylase B"/>
    <property type="match status" value="2"/>
</dbReference>
<dbReference type="Pfam" id="PF13439">
    <property type="entry name" value="Glyco_transf_4"/>
    <property type="match status" value="1"/>
</dbReference>
<dbReference type="InterPro" id="IPR016195">
    <property type="entry name" value="Pol/histidinol_Pase-like"/>
</dbReference>
<dbReference type="CAZy" id="GT4">
    <property type="family name" value="Glycosyltransferase Family 4"/>
</dbReference>
<dbReference type="AlphaFoldDB" id="B3DYJ0"/>
<dbReference type="SUPFAM" id="SSF53756">
    <property type="entry name" value="UDP-Glycosyltransferase/glycogen phosphorylase"/>
    <property type="match status" value="1"/>
</dbReference>
<dbReference type="eggNOG" id="COG0438">
    <property type="taxonomic scope" value="Bacteria"/>
</dbReference>
<dbReference type="InterPro" id="IPR050194">
    <property type="entry name" value="Glycosyltransferase_grp1"/>
</dbReference>
<dbReference type="HOGENOM" id="CLU_018859_0_0_0"/>
<dbReference type="PANTHER" id="PTHR45947">
    <property type="entry name" value="SULFOQUINOVOSYL TRANSFERASE SQD2"/>
    <property type="match status" value="1"/>
</dbReference>
<keyword evidence="2" id="KW-0808">Transferase</keyword>
<dbReference type="CDD" id="cd03814">
    <property type="entry name" value="GT4-like"/>
    <property type="match status" value="1"/>
</dbReference>
<gene>
    <name evidence="2" type="primary">rfaG</name>
    <name evidence="2" type="ordered locus">Minf_1984</name>
</gene>
<sequence length="822" mass="93430">MRGSSRISWIGEWSRKLMESWSKVDLHLHSSYSDRPSEWVLRRIGFPQSCTPPQELYDKLQAKGMRWKTITDHNRIEGCLELMEKYPDVFLGVELSTFFPDGCEIHLLIWHFDHRDFAALKELSLNVFDLARYLVEKNIPHAVAHPLKSVNSKLTADHFEKMILLFKGFEVCNGALEPLSQKILSLCLGMLTPGLIEEFAHRQGLAPQGDRAHEKIFVGGSNDHGGLSVGSAWTEVKGGATVEEFFNSLFRGQGKVQGEMGDPLKTSIGFYNTFFKFTQSRLKQKAPLTADLVGKIAERFVKGQNPTAFSFAEKVGHFAEAIRTGQAFNYMGIAEGSTLTKQFIHFLTDAKTKQMLDAIVHSTEKPINRSFRIASKIVNELSYRLFLQFVSRLEKGDYIDAFQSLSGFLPLGLAVVPYLWSFFDQATDKTFLRGLAHRYLGYLPRELSEIKVAWFTDTIDDVNGVARTIQAMAKTAYKRGAHLKLVISRSQLKELDIPVQNFEPVGEFEIPEYKLQKLSFPPFLEIMDYIKKEDFSHLVISTPGPVGLSALLAGKILRIPLMGIYHTDFPQYARFLSDDSWMETLTWKYMEWFYGQLDKILVNTEYYKRCWVQRGIPAEKLALFPRGVDVDMFSPSYADQAFWKKYGSSLPVILYVGRISKEKELAFLADLSHYLWGMGKRFSLAFVGEGPFREELQRLIPEAIFTGVLTGLELSKAYASAFLFVFPSTTDTFGNVVLEAMASGVPAIVSDVGGPSELVRKLGMGKICKAKDLKAWAQAISSYLDNPPSWELKRQWAEKVREERSWNTAFQNFWNMFQIEDT</sequence>
<dbReference type="eggNOG" id="COG0613">
    <property type="taxonomic scope" value="Bacteria"/>
</dbReference>
<dbReference type="InterPro" id="IPR028098">
    <property type="entry name" value="Glyco_trans_4-like_N"/>
</dbReference>
<proteinExistence type="predicted"/>
<dbReference type="Gene3D" id="3.20.20.140">
    <property type="entry name" value="Metal-dependent hydrolases"/>
    <property type="match status" value="1"/>
</dbReference>
<protein>
    <submittedName>
        <fullName evidence="2">PHP family phosphoesterase fused to glycosyltransferase</fullName>
    </submittedName>
</protein>
<dbReference type="EMBL" id="CP000975">
    <property type="protein sequence ID" value="ACD84038.1"/>
    <property type="molecule type" value="Genomic_DNA"/>
</dbReference>
<dbReference type="SUPFAM" id="SSF89550">
    <property type="entry name" value="PHP domain-like"/>
    <property type="match status" value="1"/>
</dbReference>
<dbReference type="PANTHER" id="PTHR45947:SF3">
    <property type="entry name" value="SULFOQUINOVOSYL TRANSFERASE SQD2"/>
    <property type="match status" value="1"/>
</dbReference>
<accession>B3DYJ0</accession>
<dbReference type="KEGG" id="min:Minf_1984"/>